<feature type="domain" description="PLD phosphodiesterase" evidence="8">
    <location>
        <begin position="124"/>
        <end position="155"/>
    </location>
</feature>
<evidence type="ECO:0000256" key="7">
    <source>
        <dbReference type="SAM" id="SignalP"/>
    </source>
</evidence>
<dbReference type="PANTHER" id="PTHR43856">
    <property type="entry name" value="CARDIOLIPIN HYDROLASE"/>
    <property type="match status" value="1"/>
</dbReference>
<evidence type="ECO:0000256" key="1">
    <source>
        <dbReference type="ARBA" id="ARBA00000798"/>
    </source>
</evidence>
<evidence type="ECO:0000256" key="3">
    <source>
        <dbReference type="ARBA" id="ARBA00012027"/>
    </source>
</evidence>
<dbReference type="PROSITE" id="PS50035">
    <property type="entry name" value="PLD"/>
    <property type="match status" value="1"/>
</dbReference>
<dbReference type="Proteomes" id="UP000501648">
    <property type="component" value="Chromosome"/>
</dbReference>
<dbReference type="Pfam" id="PF13091">
    <property type="entry name" value="PLDc_2"/>
    <property type="match status" value="1"/>
</dbReference>
<proteinExistence type="inferred from homology"/>
<dbReference type="Gene3D" id="3.30.870.10">
    <property type="entry name" value="Endonuclease Chain A"/>
    <property type="match status" value="1"/>
</dbReference>
<dbReference type="RefSeq" id="WP_017454369.1">
    <property type="nucleotide sequence ID" value="NZ_CP008956.1"/>
</dbReference>
<keyword evidence="6" id="KW-0443">Lipid metabolism</keyword>
<evidence type="ECO:0000256" key="2">
    <source>
        <dbReference type="ARBA" id="ARBA00008664"/>
    </source>
</evidence>
<comment type="catalytic activity">
    <reaction evidence="1">
        <text>a 1,2-diacyl-sn-glycero-3-phosphocholine + H2O = a 1,2-diacyl-sn-glycero-3-phosphate + choline + H(+)</text>
        <dbReference type="Rhea" id="RHEA:14445"/>
        <dbReference type="ChEBI" id="CHEBI:15354"/>
        <dbReference type="ChEBI" id="CHEBI:15377"/>
        <dbReference type="ChEBI" id="CHEBI:15378"/>
        <dbReference type="ChEBI" id="CHEBI:57643"/>
        <dbReference type="ChEBI" id="CHEBI:58608"/>
        <dbReference type="EC" id="3.1.4.4"/>
    </reaction>
</comment>
<dbReference type="GO" id="GO:0004630">
    <property type="term" value="F:phospholipase D activity"/>
    <property type="evidence" value="ECO:0007669"/>
    <property type="project" value="UniProtKB-EC"/>
</dbReference>
<keyword evidence="4" id="KW-0378">Hydrolase</keyword>
<gene>
    <name evidence="9" type="ORF">C798_05670</name>
</gene>
<dbReference type="GO" id="GO:0006793">
    <property type="term" value="P:phosphorus metabolic process"/>
    <property type="evidence" value="ECO:0007669"/>
    <property type="project" value="UniProtKB-ARBA"/>
</dbReference>
<evidence type="ECO:0000313" key="9">
    <source>
        <dbReference type="EMBL" id="QJP99731.1"/>
    </source>
</evidence>
<keyword evidence="7" id="KW-0732">Signal</keyword>
<sequence>MMRRLVGPCLAAGLLAALAAGNLQAREALPAPPVMAAQGTVQSAFAPWDDIEALIVGQLDGARRQILVQAYLLTSRPITDALVAARKRGIDVRVLMDAGQLDKNATDRLRQLRGAGIPVWLETEYRNAHNKVIVIDAALPTATVITGSYNFTWSAQHKNAENVLILGKNPPLAARYASNWQRHRQDAEAAP</sequence>
<dbReference type="InterPro" id="IPR001736">
    <property type="entry name" value="PLipase_D/transphosphatidylase"/>
</dbReference>
<dbReference type="AlphaFoldDB" id="A0A6M3ZQK8"/>
<dbReference type="PANTHER" id="PTHR43856:SF1">
    <property type="entry name" value="MITOCHONDRIAL CARDIOLIPIN HYDROLASE"/>
    <property type="match status" value="1"/>
</dbReference>
<dbReference type="EC" id="3.1.4.4" evidence="3"/>
<dbReference type="InterPro" id="IPR051406">
    <property type="entry name" value="PLD_domain"/>
</dbReference>
<dbReference type="GO" id="GO:0016891">
    <property type="term" value="F:RNA endonuclease activity producing 5'-phosphomonoesters, hydrolytic mechanism"/>
    <property type="evidence" value="ECO:0007669"/>
    <property type="project" value="TreeGrafter"/>
</dbReference>
<dbReference type="InterPro" id="IPR025202">
    <property type="entry name" value="PLD-like_dom"/>
</dbReference>
<dbReference type="SUPFAM" id="SSF56024">
    <property type="entry name" value="Phospholipase D/nuclease"/>
    <property type="match status" value="1"/>
</dbReference>
<evidence type="ECO:0000256" key="6">
    <source>
        <dbReference type="ARBA" id="ARBA00023098"/>
    </source>
</evidence>
<dbReference type="EMBL" id="CP008956">
    <property type="protein sequence ID" value="QJP99731.1"/>
    <property type="molecule type" value="Genomic_DNA"/>
</dbReference>
<feature type="chain" id="PRO_5026693347" description="phospholipase D" evidence="7">
    <location>
        <begin position="26"/>
        <end position="191"/>
    </location>
</feature>
<accession>A0A6M3ZQK8</accession>
<evidence type="ECO:0000313" key="10">
    <source>
        <dbReference type="Proteomes" id="UP000501648"/>
    </source>
</evidence>
<name>A0A6M3ZQK8_9BURK</name>
<protein>
    <recommendedName>
        <fullName evidence="3">phospholipase D</fullName>
        <ecNumber evidence="3">3.1.4.4</ecNumber>
    </recommendedName>
</protein>
<reference evidence="9 10" key="1">
    <citation type="journal article" date="2012" name="J. Bacteriol.">
        <title>Genome sequence of the pathogenic Herbaspirillum seropedicae strain Os34, isolated from rice roots.</title>
        <authorList>
            <person name="Ye W."/>
            <person name="Ye S."/>
            <person name="Liu J."/>
            <person name="Chang S."/>
            <person name="Chen M."/>
            <person name="Zhu B."/>
            <person name="Guo L."/>
            <person name="An Q."/>
        </authorList>
    </citation>
    <scope>NUCLEOTIDE SEQUENCE [LARGE SCALE GENOMIC DNA]</scope>
    <source>
        <strain evidence="9 10">Os34</strain>
    </source>
</reference>
<comment type="similarity">
    <text evidence="2">Belongs to the phospholipase D family.</text>
</comment>
<dbReference type="GO" id="GO:0016042">
    <property type="term" value="P:lipid catabolic process"/>
    <property type="evidence" value="ECO:0007669"/>
    <property type="project" value="UniProtKB-KW"/>
</dbReference>
<organism evidence="9 10">
    <name type="scientific">Herbaspirillum rubrisubalbicans Os34</name>
    <dbReference type="NCBI Taxonomy" id="1235827"/>
    <lineage>
        <taxon>Bacteria</taxon>
        <taxon>Pseudomonadati</taxon>
        <taxon>Pseudomonadota</taxon>
        <taxon>Betaproteobacteria</taxon>
        <taxon>Burkholderiales</taxon>
        <taxon>Oxalobacteraceae</taxon>
        <taxon>Herbaspirillum</taxon>
    </lineage>
</organism>
<dbReference type="CDD" id="cd09170">
    <property type="entry name" value="PLDc_Nuc"/>
    <property type="match status" value="1"/>
</dbReference>
<feature type="signal peptide" evidence="7">
    <location>
        <begin position="1"/>
        <end position="25"/>
    </location>
</feature>
<evidence type="ECO:0000256" key="5">
    <source>
        <dbReference type="ARBA" id="ARBA00022963"/>
    </source>
</evidence>
<evidence type="ECO:0000256" key="4">
    <source>
        <dbReference type="ARBA" id="ARBA00022801"/>
    </source>
</evidence>
<keyword evidence="5" id="KW-0442">Lipid degradation</keyword>
<evidence type="ECO:0000259" key="8">
    <source>
        <dbReference type="PROSITE" id="PS50035"/>
    </source>
</evidence>